<evidence type="ECO:0000256" key="12">
    <source>
        <dbReference type="ARBA" id="ARBA00022741"/>
    </source>
</evidence>
<keyword evidence="6" id="KW-0597">Phosphoprotein</keyword>
<dbReference type="GO" id="GO:0006952">
    <property type="term" value="P:defense response"/>
    <property type="evidence" value="ECO:0007669"/>
    <property type="project" value="UniProtKB-ARBA"/>
</dbReference>
<dbReference type="InterPro" id="IPR011009">
    <property type="entry name" value="Kinase-like_dom_sf"/>
</dbReference>
<dbReference type="Pfam" id="PF13855">
    <property type="entry name" value="LRR_8"/>
    <property type="match status" value="1"/>
</dbReference>
<dbReference type="Gene3D" id="3.30.200.20">
    <property type="entry name" value="Phosphorylase Kinase, domain 1"/>
    <property type="match status" value="1"/>
</dbReference>
<evidence type="ECO:0000256" key="3">
    <source>
        <dbReference type="ARBA" id="ARBA00009592"/>
    </source>
</evidence>
<feature type="binding site" evidence="21">
    <location>
        <position position="359"/>
    </location>
    <ligand>
        <name>ATP</name>
        <dbReference type="ChEBI" id="CHEBI:30616"/>
    </ligand>
</feature>
<dbReference type="InterPro" id="IPR051716">
    <property type="entry name" value="Plant_RL_S/T_kinase"/>
</dbReference>
<evidence type="ECO:0000256" key="1">
    <source>
        <dbReference type="ARBA" id="ARBA00004236"/>
    </source>
</evidence>
<dbReference type="EC" id="2.7.11.1" evidence="4"/>
<dbReference type="PANTHER" id="PTHR48053:SF168">
    <property type="entry name" value="LRR RECEPTOR-LIKE KINASE FAMILY PROTEIN"/>
    <property type="match status" value="1"/>
</dbReference>
<evidence type="ECO:0000256" key="18">
    <source>
        <dbReference type="ARBA" id="ARBA00023180"/>
    </source>
</evidence>
<keyword evidence="17" id="KW-0675">Receptor</keyword>
<comment type="subcellular location">
    <subcellularLocation>
        <location evidence="1">Cell membrane</location>
    </subcellularLocation>
    <subcellularLocation>
        <location evidence="2">Membrane</location>
        <topology evidence="2">Single-pass type I membrane protein</topology>
    </subcellularLocation>
</comment>
<dbReference type="PRINTS" id="PR00019">
    <property type="entry name" value="LEURICHRPT"/>
</dbReference>
<dbReference type="SMART" id="SM00369">
    <property type="entry name" value="LRR_TYP"/>
    <property type="match status" value="5"/>
</dbReference>
<evidence type="ECO:0000256" key="11">
    <source>
        <dbReference type="ARBA" id="ARBA00022737"/>
    </source>
</evidence>
<dbReference type="Gene3D" id="3.80.10.10">
    <property type="entry name" value="Ribonuclease Inhibitor"/>
    <property type="match status" value="1"/>
</dbReference>
<accession>A0AAV3QZE7</accession>
<dbReference type="PROSITE" id="PS51450">
    <property type="entry name" value="LRR"/>
    <property type="match status" value="2"/>
</dbReference>
<protein>
    <recommendedName>
        <fullName evidence="4">non-specific serine/threonine protein kinase</fullName>
        <ecNumber evidence="4">2.7.11.1</ecNumber>
    </recommendedName>
</protein>
<keyword evidence="9 22" id="KW-0812">Transmembrane</keyword>
<evidence type="ECO:0000313" key="24">
    <source>
        <dbReference type="EMBL" id="GAA0168945.1"/>
    </source>
</evidence>
<dbReference type="Pfam" id="PF00069">
    <property type="entry name" value="Pkinase"/>
    <property type="match status" value="1"/>
</dbReference>
<keyword evidence="15 22" id="KW-1133">Transmembrane helix</keyword>
<evidence type="ECO:0000256" key="6">
    <source>
        <dbReference type="ARBA" id="ARBA00022553"/>
    </source>
</evidence>
<keyword evidence="7" id="KW-0433">Leucine-rich repeat</keyword>
<dbReference type="SUPFAM" id="SSF52058">
    <property type="entry name" value="L domain-like"/>
    <property type="match status" value="1"/>
</dbReference>
<evidence type="ECO:0000256" key="9">
    <source>
        <dbReference type="ARBA" id="ARBA00022692"/>
    </source>
</evidence>
<dbReference type="GO" id="GO:0005524">
    <property type="term" value="F:ATP binding"/>
    <property type="evidence" value="ECO:0007669"/>
    <property type="project" value="UniProtKB-UniRule"/>
</dbReference>
<evidence type="ECO:0000256" key="2">
    <source>
        <dbReference type="ARBA" id="ARBA00004479"/>
    </source>
</evidence>
<dbReference type="InterPro" id="IPR003591">
    <property type="entry name" value="Leu-rich_rpt_typical-subtyp"/>
</dbReference>
<evidence type="ECO:0000313" key="25">
    <source>
        <dbReference type="Proteomes" id="UP001454036"/>
    </source>
</evidence>
<dbReference type="Pfam" id="PF00560">
    <property type="entry name" value="LRR_1"/>
    <property type="match status" value="4"/>
</dbReference>
<evidence type="ECO:0000256" key="21">
    <source>
        <dbReference type="PROSITE-ProRule" id="PRU10141"/>
    </source>
</evidence>
<keyword evidence="14 21" id="KW-0067">ATP-binding</keyword>
<sequence>MNKLSGDLSEDLGIYPHLDYIDLSHNNFYGKLSTKWGQCKSLTSLRISNNNISGRLPRNLGEASQIQRLDLGSNKLSGEIPKSLGNLTSLIELNLEGNMLSGVLPKPIKMLSGLSSLNIAANNLSGIIPEEIGECRQLLNLNLSCNSFGANIPSQIGNMRSLRNLDLSHNQLNGEIPQEFGQLISLESLNLSHNDISGFLPSTLENCVSLTSMNISNNQLEGPLPNIPAFQTATFDSLKNNKGLCGHIDGLIPCSSKTQRKKNSRVVILVTLFVGIFVLTVLVGIFICARKWQRTSTIEQLRKPIEDLLSIWSFDGKMVYENIIEATEDFNSQYCIGQGGYGSVYKAGLPTGQVVAVKKLHNSEDLLRSKLEKSFISEIQALTELRHRHIVRLFGFCSHVRNSFLVYQFVDGSNLLNILRNHEQVQNFKWINRFNVVKGVADALSYMHHEVSPPLVHRDISSKNILLDENYEAHVTDFGTARFLSHNSSYWTSFAGTFGYSAPELAYTQKVSEKCDVYSFGVLTLEVLMGTHPGDLIVSLSSASSSSILLKDVIDERVSPPVMDEIDKVILTTKLAFACLQQNPQARPTMHDVSNQLAKLKPNNADVDFSSIKIGELLEI</sequence>
<proteinExistence type="inferred from homology"/>
<evidence type="ECO:0000256" key="5">
    <source>
        <dbReference type="ARBA" id="ARBA00022527"/>
    </source>
</evidence>
<dbReference type="GO" id="GO:0051707">
    <property type="term" value="P:response to other organism"/>
    <property type="evidence" value="ECO:0007669"/>
    <property type="project" value="UniProtKB-ARBA"/>
</dbReference>
<comment type="catalytic activity">
    <reaction evidence="20">
        <text>L-seryl-[protein] + ATP = O-phospho-L-seryl-[protein] + ADP + H(+)</text>
        <dbReference type="Rhea" id="RHEA:17989"/>
        <dbReference type="Rhea" id="RHEA-COMP:9863"/>
        <dbReference type="Rhea" id="RHEA-COMP:11604"/>
        <dbReference type="ChEBI" id="CHEBI:15378"/>
        <dbReference type="ChEBI" id="CHEBI:29999"/>
        <dbReference type="ChEBI" id="CHEBI:30616"/>
        <dbReference type="ChEBI" id="CHEBI:83421"/>
        <dbReference type="ChEBI" id="CHEBI:456216"/>
        <dbReference type="EC" id="2.7.11.1"/>
    </reaction>
</comment>
<dbReference type="FunFam" id="3.80.10.10:FF:000111">
    <property type="entry name" value="LRR receptor-like serine/threonine-protein kinase ERECTA"/>
    <property type="match status" value="1"/>
</dbReference>
<organism evidence="24 25">
    <name type="scientific">Lithospermum erythrorhizon</name>
    <name type="common">Purple gromwell</name>
    <name type="synonym">Lithospermum officinale var. erythrorhizon</name>
    <dbReference type="NCBI Taxonomy" id="34254"/>
    <lineage>
        <taxon>Eukaryota</taxon>
        <taxon>Viridiplantae</taxon>
        <taxon>Streptophyta</taxon>
        <taxon>Embryophyta</taxon>
        <taxon>Tracheophyta</taxon>
        <taxon>Spermatophyta</taxon>
        <taxon>Magnoliopsida</taxon>
        <taxon>eudicotyledons</taxon>
        <taxon>Gunneridae</taxon>
        <taxon>Pentapetalae</taxon>
        <taxon>asterids</taxon>
        <taxon>lamiids</taxon>
        <taxon>Boraginales</taxon>
        <taxon>Boraginaceae</taxon>
        <taxon>Boraginoideae</taxon>
        <taxon>Lithospermeae</taxon>
        <taxon>Lithospermum</taxon>
    </lineage>
</organism>
<reference evidence="24 25" key="1">
    <citation type="submission" date="2024-01" db="EMBL/GenBank/DDBJ databases">
        <title>The complete chloroplast genome sequence of Lithospermum erythrorhizon: insights into the phylogenetic relationship among Boraginaceae species and the maternal lineages of purple gromwells.</title>
        <authorList>
            <person name="Okada T."/>
            <person name="Watanabe K."/>
        </authorList>
    </citation>
    <scope>NUCLEOTIDE SEQUENCE [LARGE SCALE GENOMIC DNA]</scope>
</reference>
<dbReference type="GO" id="GO:0005886">
    <property type="term" value="C:plasma membrane"/>
    <property type="evidence" value="ECO:0007669"/>
    <property type="project" value="UniProtKB-SubCell"/>
</dbReference>
<evidence type="ECO:0000256" key="17">
    <source>
        <dbReference type="ARBA" id="ARBA00023170"/>
    </source>
</evidence>
<keyword evidence="16 22" id="KW-0472">Membrane</keyword>
<evidence type="ECO:0000256" key="8">
    <source>
        <dbReference type="ARBA" id="ARBA00022679"/>
    </source>
</evidence>
<dbReference type="InterPro" id="IPR032675">
    <property type="entry name" value="LRR_dom_sf"/>
</dbReference>
<dbReference type="InterPro" id="IPR001611">
    <property type="entry name" value="Leu-rich_rpt"/>
</dbReference>
<keyword evidence="11" id="KW-0677">Repeat</keyword>
<keyword evidence="25" id="KW-1185">Reference proteome</keyword>
<keyword evidence="8" id="KW-0808">Transferase</keyword>
<dbReference type="PROSITE" id="PS50011">
    <property type="entry name" value="PROTEIN_KINASE_DOM"/>
    <property type="match status" value="1"/>
</dbReference>
<evidence type="ECO:0000256" key="19">
    <source>
        <dbReference type="ARBA" id="ARBA00047899"/>
    </source>
</evidence>
<dbReference type="Gene3D" id="1.10.510.10">
    <property type="entry name" value="Transferase(Phosphotransferase) domain 1"/>
    <property type="match status" value="1"/>
</dbReference>
<dbReference type="PROSITE" id="PS00109">
    <property type="entry name" value="PROTEIN_KINASE_TYR"/>
    <property type="match status" value="1"/>
</dbReference>
<evidence type="ECO:0000256" key="10">
    <source>
        <dbReference type="ARBA" id="ARBA00022729"/>
    </source>
</evidence>
<evidence type="ECO:0000256" key="22">
    <source>
        <dbReference type="SAM" id="Phobius"/>
    </source>
</evidence>
<dbReference type="PROSITE" id="PS00107">
    <property type="entry name" value="PROTEIN_KINASE_ATP"/>
    <property type="match status" value="1"/>
</dbReference>
<evidence type="ECO:0000256" key="14">
    <source>
        <dbReference type="ARBA" id="ARBA00022840"/>
    </source>
</evidence>
<comment type="caution">
    <text evidence="24">The sequence shown here is derived from an EMBL/GenBank/DDBJ whole genome shotgun (WGS) entry which is preliminary data.</text>
</comment>
<dbReference type="Proteomes" id="UP001454036">
    <property type="component" value="Unassembled WGS sequence"/>
</dbReference>
<dbReference type="PANTHER" id="PTHR48053">
    <property type="entry name" value="LEUCINE RICH REPEAT FAMILY PROTEIN, EXPRESSED"/>
    <property type="match status" value="1"/>
</dbReference>
<evidence type="ECO:0000256" key="20">
    <source>
        <dbReference type="ARBA" id="ARBA00048679"/>
    </source>
</evidence>
<dbReference type="AlphaFoldDB" id="A0AAV3QZE7"/>
<evidence type="ECO:0000256" key="4">
    <source>
        <dbReference type="ARBA" id="ARBA00012513"/>
    </source>
</evidence>
<name>A0AAV3QZE7_LITER</name>
<comment type="similarity">
    <text evidence="3">Belongs to the RLP family.</text>
</comment>
<dbReference type="InterPro" id="IPR000719">
    <property type="entry name" value="Prot_kinase_dom"/>
</dbReference>
<keyword evidence="10" id="KW-0732">Signal</keyword>
<evidence type="ECO:0000256" key="15">
    <source>
        <dbReference type="ARBA" id="ARBA00022989"/>
    </source>
</evidence>
<keyword evidence="12 21" id="KW-0547">Nucleotide-binding</keyword>
<dbReference type="EMBL" id="BAABME010023840">
    <property type="protein sequence ID" value="GAA0168945.1"/>
    <property type="molecule type" value="Genomic_DNA"/>
</dbReference>
<gene>
    <name evidence="24" type="ORF">LIER_40680</name>
</gene>
<dbReference type="GO" id="GO:0004674">
    <property type="term" value="F:protein serine/threonine kinase activity"/>
    <property type="evidence" value="ECO:0007669"/>
    <property type="project" value="UniProtKB-KW"/>
</dbReference>
<keyword evidence="13" id="KW-0418">Kinase</keyword>
<evidence type="ECO:0000256" key="7">
    <source>
        <dbReference type="ARBA" id="ARBA00022614"/>
    </source>
</evidence>
<evidence type="ECO:0000256" key="13">
    <source>
        <dbReference type="ARBA" id="ARBA00022777"/>
    </source>
</evidence>
<dbReference type="InterPro" id="IPR008266">
    <property type="entry name" value="Tyr_kinase_AS"/>
</dbReference>
<evidence type="ECO:0000256" key="16">
    <source>
        <dbReference type="ARBA" id="ARBA00023136"/>
    </source>
</evidence>
<dbReference type="FunFam" id="3.30.200.20:FF:000309">
    <property type="entry name" value="Leucine-rich repeat receptor protein kinase MSP1"/>
    <property type="match status" value="1"/>
</dbReference>
<keyword evidence="18" id="KW-0325">Glycoprotein</keyword>
<dbReference type="InterPro" id="IPR017441">
    <property type="entry name" value="Protein_kinase_ATP_BS"/>
</dbReference>
<dbReference type="SUPFAM" id="SSF56112">
    <property type="entry name" value="Protein kinase-like (PK-like)"/>
    <property type="match status" value="1"/>
</dbReference>
<comment type="catalytic activity">
    <reaction evidence="19">
        <text>L-threonyl-[protein] + ATP = O-phospho-L-threonyl-[protein] + ADP + H(+)</text>
        <dbReference type="Rhea" id="RHEA:46608"/>
        <dbReference type="Rhea" id="RHEA-COMP:11060"/>
        <dbReference type="Rhea" id="RHEA-COMP:11605"/>
        <dbReference type="ChEBI" id="CHEBI:15378"/>
        <dbReference type="ChEBI" id="CHEBI:30013"/>
        <dbReference type="ChEBI" id="CHEBI:30616"/>
        <dbReference type="ChEBI" id="CHEBI:61977"/>
        <dbReference type="ChEBI" id="CHEBI:456216"/>
        <dbReference type="EC" id="2.7.11.1"/>
    </reaction>
</comment>
<feature type="domain" description="Protein kinase" evidence="23">
    <location>
        <begin position="330"/>
        <end position="600"/>
    </location>
</feature>
<dbReference type="FunFam" id="3.80.10.10:FF:000383">
    <property type="entry name" value="Leucine-rich repeat receptor protein kinase EMS1"/>
    <property type="match status" value="1"/>
</dbReference>
<dbReference type="FunFam" id="1.10.510.10:FF:000445">
    <property type="entry name" value="MDIS1-interacting receptor like kinase 2"/>
    <property type="match status" value="1"/>
</dbReference>
<evidence type="ECO:0000259" key="23">
    <source>
        <dbReference type="PROSITE" id="PS50011"/>
    </source>
</evidence>
<keyword evidence="5" id="KW-0723">Serine/threonine-protein kinase</keyword>
<feature type="transmembrane region" description="Helical" evidence="22">
    <location>
        <begin position="266"/>
        <end position="287"/>
    </location>
</feature>